<sequence length="164" mass="17000">MRGPVEQRPEEAVDVHRKARGEHGVAAVDQLVRDPPAAHRDVLHTERGQRRPADPQPDAYGAGAAARLRDDRAGVVTGCRARGTLTVNGTSARVRAGTVTDTADAARLCPPVARAKPIHAPVPTGPLRTPSGPSAPRSRTVSGVPPGLSTDTASSRTVPLSPSA</sequence>
<feature type="compositionally biased region" description="Low complexity" evidence="1">
    <location>
        <begin position="56"/>
        <end position="66"/>
    </location>
</feature>
<feature type="compositionally biased region" description="Basic and acidic residues" evidence="1">
    <location>
        <begin position="1"/>
        <end position="16"/>
    </location>
</feature>
<comment type="caution">
    <text evidence="2">The sequence shown here is derived from an EMBL/GenBank/DDBJ whole genome shotgun (WGS) entry which is preliminary data.</text>
</comment>
<organism evidence="2 3">
    <name type="scientific">Streptomyces avermitilis</name>
    <dbReference type="NCBI Taxonomy" id="33903"/>
    <lineage>
        <taxon>Bacteria</taxon>
        <taxon>Bacillati</taxon>
        <taxon>Actinomycetota</taxon>
        <taxon>Actinomycetes</taxon>
        <taxon>Kitasatosporales</taxon>
        <taxon>Streptomycetaceae</taxon>
        <taxon>Streptomyces</taxon>
    </lineage>
</organism>
<evidence type="ECO:0000313" key="2">
    <source>
        <dbReference type="EMBL" id="GDY76438.1"/>
    </source>
</evidence>
<evidence type="ECO:0000313" key="3">
    <source>
        <dbReference type="Proteomes" id="UP000299211"/>
    </source>
</evidence>
<dbReference type="Proteomes" id="UP000299211">
    <property type="component" value="Unassembled WGS sequence"/>
</dbReference>
<reference evidence="2 3" key="1">
    <citation type="submission" date="2019-04" db="EMBL/GenBank/DDBJ databases">
        <title>Draft genome sequences of Streptomyces avermitilis ATCC 31267.</title>
        <authorList>
            <person name="Komaki H."/>
            <person name="Tamura T."/>
            <person name="Hosoyama A."/>
        </authorList>
    </citation>
    <scope>NUCLEOTIDE SEQUENCE [LARGE SCALE GENOMIC DNA]</scope>
    <source>
        <strain evidence="2 3">ATCC 31267</strain>
    </source>
</reference>
<feature type="compositionally biased region" description="Basic and acidic residues" evidence="1">
    <location>
        <begin position="36"/>
        <end position="53"/>
    </location>
</feature>
<accession>A0A4D4MW70</accession>
<feature type="compositionally biased region" description="Polar residues" evidence="1">
    <location>
        <begin position="149"/>
        <end position="164"/>
    </location>
</feature>
<feature type="region of interest" description="Disordered" evidence="1">
    <location>
        <begin position="1"/>
        <end position="66"/>
    </location>
</feature>
<protein>
    <submittedName>
        <fullName evidence="2">Uncharacterized protein</fullName>
    </submittedName>
</protein>
<gene>
    <name evidence="2" type="ORF">SAV31267_059230</name>
</gene>
<dbReference type="AlphaFoldDB" id="A0A4D4MW70"/>
<evidence type="ECO:0000256" key="1">
    <source>
        <dbReference type="SAM" id="MobiDB-lite"/>
    </source>
</evidence>
<name>A0A4D4MW70_STRAX</name>
<feature type="region of interest" description="Disordered" evidence="1">
    <location>
        <begin position="110"/>
        <end position="164"/>
    </location>
</feature>
<dbReference type="EMBL" id="BJHY01000001">
    <property type="protein sequence ID" value="GDY76438.1"/>
    <property type="molecule type" value="Genomic_DNA"/>
</dbReference>
<proteinExistence type="predicted"/>